<evidence type="ECO:0008006" key="3">
    <source>
        <dbReference type="Google" id="ProtNLM"/>
    </source>
</evidence>
<evidence type="ECO:0000313" key="1">
    <source>
        <dbReference type="EMBL" id="CAH0532466.1"/>
    </source>
</evidence>
<keyword evidence="2" id="KW-1185">Reference proteome</keyword>
<proteinExistence type="predicted"/>
<sequence>MPIRLVISLFSLTIASTLLTGCWQTQPHQSTLNLPSFNRPALSFMPWRALSFFSTGSRKGLDATPVGGKSPMHTAPQAYVTPADQMMGSMPETTPSQYNQRAQNQQIAQQDDIQPTAAPIHFEPHAVTPEVALRQLFQALAGQQRQSDLPFYNQASRDYLAAHPWRQAQMRYLLKRYQQCSIDKVLINQDRAVILYRSGQYQCTPWLFEHNQGWKIDLASYRQNFTLDKQNHWRFQSQIPAPYAFAFHDYSLDQHGYLVVPRWGIYTQGRMPIQITELAPSFPLAQMGLRMTDQPIAINGQLIEDDPHFHLLLNQLLPQQAIEIEVIRQGQRAFVNGVAPAWSHRY</sequence>
<reference evidence="1" key="1">
    <citation type="submission" date="2021-11" db="EMBL/GenBank/DDBJ databases">
        <authorList>
            <person name="Rodrigo-Torres L."/>
            <person name="Arahal R. D."/>
            <person name="Lucena T."/>
        </authorList>
    </citation>
    <scope>NUCLEOTIDE SEQUENCE</scope>
    <source>
        <strain evidence="1">CECT 7929</strain>
    </source>
</reference>
<evidence type="ECO:0000313" key="2">
    <source>
        <dbReference type="Proteomes" id="UP000838672"/>
    </source>
</evidence>
<dbReference type="Gene3D" id="2.30.42.10">
    <property type="match status" value="1"/>
</dbReference>
<accession>A0ABM8ZQ87</accession>
<dbReference type="RefSeq" id="WP_237464376.1">
    <property type="nucleotide sequence ID" value="NZ_CAKLDI010000001.1"/>
</dbReference>
<dbReference type="InterPro" id="IPR036034">
    <property type="entry name" value="PDZ_sf"/>
</dbReference>
<protein>
    <recommendedName>
        <fullName evidence="3">PDZ domain-containing protein</fullName>
    </recommendedName>
</protein>
<dbReference type="SUPFAM" id="SSF50156">
    <property type="entry name" value="PDZ domain-like"/>
    <property type="match status" value="1"/>
</dbReference>
<comment type="caution">
    <text evidence="1">The sequence shown here is derived from an EMBL/GenBank/DDBJ whole genome shotgun (WGS) entry which is preliminary data.</text>
</comment>
<dbReference type="PROSITE" id="PS51257">
    <property type="entry name" value="PROKAR_LIPOPROTEIN"/>
    <property type="match status" value="1"/>
</dbReference>
<organism evidence="1 2">
    <name type="scientific">Vibrio stylophorae</name>
    <dbReference type="NCBI Taxonomy" id="659351"/>
    <lineage>
        <taxon>Bacteria</taxon>
        <taxon>Pseudomonadati</taxon>
        <taxon>Pseudomonadota</taxon>
        <taxon>Gammaproteobacteria</taxon>
        <taxon>Vibrionales</taxon>
        <taxon>Vibrionaceae</taxon>
        <taxon>Vibrio</taxon>
    </lineage>
</organism>
<dbReference type="EMBL" id="CAKLDI010000001">
    <property type="protein sequence ID" value="CAH0532466.1"/>
    <property type="molecule type" value="Genomic_DNA"/>
</dbReference>
<gene>
    <name evidence="1" type="ORF">VST7929_00295</name>
</gene>
<name>A0ABM8ZQ87_9VIBR</name>
<dbReference type="Proteomes" id="UP000838672">
    <property type="component" value="Unassembled WGS sequence"/>
</dbReference>